<evidence type="ECO:0000313" key="4">
    <source>
        <dbReference type="EMBL" id="CAF1503771.1"/>
    </source>
</evidence>
<keyword evidence="10" id="KW-1185">Reference proteome</keyword>
<evidence type="ECO:0000313" key="9">
    <source>
        <dbReference type="EMBL" id="CAF4172885.1"/>
    </source>
</evidence>
<gene>
    <name evidence="9" type="ORF">JBS370_LOCUS35100</name>
    <name evidence="5" type="ORF">JXQ802_LOCUS55234</name>
    <name evidence="6" type="ORF">JXQ802_LOCUS55235</name>
    <name evidence="7" type="ORF">JXQ802_LOCUS55305</name>
    <name evidence="8" type="ORF">JXQ802_LOCUS55307</name>
    <name evidence="1" type="ORF">PYM288_LOCUS38716</name>
    <name evidence="2" type="ORF">PYM288_LOCUS38717</name>
    <name evidence="3" type="ORF">PYM288_LOCUS38783</name>
    <name evidence="4" type="ORF">PYM288_LOCUS38786</name>
</gene>
<evidence type="ECO:0000313" key="2">
    <source>
        <dbReference type="EMBL" id="CAF1502405.1"/>
    </source>
</evidence>
<dbReference type="EMBL" id="CAJNOH010009710">
    <property type="protein sequence ID" value="CAF1502405.1"/>
    <property type="molecule type" value="Genomic_DNA"/>
</dbReference>
<evidence type="ECO:0000313" key="6">
    <source>
        <dbReference type="EMBL" id="CAF1655693.1"/>
    </source>
</evidence>
<dbReference type="Proteomes" id="UP000663870">
    <property type="component" value="Unassembled WGS sequence"/>
</dbReference>
<dbReference type="EMBL" id="CAJNOL010011501">
    <property type="protein sequence ID" value="CAF1655693.1"/>
    <property type="molecule type" value="Genomic_DNA"/>
</dbReference>
<sequence>MMTSTDKEEDIEDTEGIEILVPYARVNVSFLEACISDDTIKTDSLGPCHFFLTDFMKNGEPNWYLCYYTFAFDEAKLPVDKVLVEYLNLIWESIIKGIENNSMSKESLSTTSLSQFRLVVGGGDVAEALTTNRLVEYPGLWIRYSCITKNTTL</sequence>
<dbReference type="AlphaFoldDB" id="A0A816F7P0"/>
<evidence type="ECO:0000313" key="3">
    <source>
        <dbReference type="EMBL" id="CAF1503710.1"/>
    </source>
</evidence>
<evidence type="ECO:0000313" key="1">
    <source>
        <dbReference type="EMBL" id="CAF1502387.1"/>
    </source>
</evidence>
<evidence type="ECO:0000313" key="7">
    <source>
        <dbReference type="EMBL" id="CAF1656142.1"/>
    </source>
</evidence>
<evidence type="ECO:0000313" key="8">
    <source>
        <dbReference type="EMBL" id="CAF1656151.1"/>
    </source>
</evidence>
<dbReference type="EMBL" id="CAJNOH010009709">
    <property type="protein sequence ID" value="CAF1502387.1"/>
    <property type="molecule type" value="Genomic_DNA"/>
</dbReference>
<dbReference type="EMBL" id="CAJNOL010011500">
    <property type="protein sequence ID" value="CAF1655684.1"/>
    <property type="molecule type" value="Genomic_DNA"/>
</dbReference>
<feature type="non-terminal residue" evidence="7">
    <location>
        <position position="1"/>
    </location>
</feature>
<dbReference type="EMBL" id="CAJNOL010011594">
    <property type="protein sequence ID" value="CAF1656151.1"/>
    <property type="molecule type" value="Genomic_DNA"/>
</dbReference>
<evidence type="ECO:0000313" key="10">
    <source>
        <dbReference type="Proteomes" id="UP000663870"/>
    </source>
</evidence>
<organism evidence="7 10">
    <name type="scientific">Rotaria sordida</name>
    <dbReference type="NCBI Taxonomy" id="392033"/>
    <lineage>
        <taxon>Eukaryota</taxon>
        <taxon>Metazoa</taxon>
        <taxon>Spiralia</taxon>
        <taxon>Gnathifera</taxon>
        <taxon>Rotifera</taxon>
        <taxon>Eurotatoria</taxon>
        <taxon>Bdelloidea</taxon>
        <taxon>Philodinida</taxon>
        <taxon>Philodinidae</taxon>
        <taxon>Rotaria</taxon>
    </lineage>
</organism>
<protein>
    <submittedName>
        <fullName evidence="7">Uncharacterized protein</fullName>
    </submittedName>
</protein>
<dbReference type="EMBL" id="CAJNOH010009791">
    <property type="protein sequence ID" value="CAF1503710.1"/>
    <property type="molecule type" value="Genomic_DNA"/>
</dbReference>
<comment type="caution">
    <text evidence="7">The sequence shown here is derived from an EMBL/GenBank/DDBJ whole genome shotgun (WGS) entry which is preliminary data.</text>
</comment>
<dbReference type="Proteomes" id="UP000663854">
    <property type="component" value="Unassembled WGS sequence"/>
</dbReference>
<name>A0A816F7P0_9BILA</name>
<reference evidence="7" key="1">
    <citation type="submission" date="2021-02" db="EMBL/GenBank/DDBJ databases">
        <authorList>
            <person name="Nowell W R."/>
        </authorList>
    </citation>
    <scope>NUCLEOTIDE SEQUENCE</scope>
</reference>
<dbReference type="EMBL" id="CAJNOH010009796">
    <property type="protein sequence ID" value="CAF1503771.1"/>
    <property type="molecule type" value="Genomic_DNA"/>
</dbReference>
<feature type="non-terminal residue" evidence="7">
    <location>
        <position position="153"/>
    </location>
</feature>
<dbReference type="EMBL" id="CAJNOL010011590">
    <property type="protein sequence ID" value="CAF1656142.1"/>
    <property type="molecule type" value="Genomic_DNA"/>
</dbReference>
<accession>A0A816F7P0</accession>
<proteinExistence type="predicted"/>
<dbReference type="EMBL" id="CAJOBD010011822">
    <property type="protein sequence ID" value="CAF4172885.1"/>
    <property type="molecule type" value="Genomic_DNA"/>
</dbReference>
<dbReference type="Proteomes" id="UP000663836">
    <property type="component" value="Unassembled WGS sequence"/>
</dbReference>
<evidence type="ECO:0000313" key="5">
    <source>
        <dbReference type="EMBL" id="CAF1655684.1"/>
    </source>
</evidence>